<feature type="region of interest" description="Disordered" evidence="1">
    <location>
        <begin position="188"/>
        <end position="224"/>
    </location>
</feature>
<dbReference type="GeneID" id="80865708"/>
<dbReference type="RefSeq" id="XP_056031912.1">
    <property type="nucleotide sequence ID" value="XM_056171020.1"/>
</dbReference>
<dbReference type="Proteomes" id="UP001140511">
    <property type="component" value="Unassembled WGS sequence"/>
</dbReference>
<keyword evidence="3" id="KW-1185">Reference proteome</keyword>
<evidence type="ECO:0000256" key="1">
    <source>
        <dbReference type="SAM" id="MobiDB-lite"/>
    </source>
</evidence>
<feature type="compositionally biased region" description="Basic and acidic residues" evidence="1">
    <location>
        <begin position="355"/>
        <end position="365"/>
    </location>
</feature>
<sequence length="1015" mass="109615">MPGNASILRYFPKLNAGTSDQTAASLSANDAGAPEKAAASSKYDDARAAPRAAASASNAGMSERATASFKYGDARAAPRAAAPASNAGMSERATASFKYNDARAAPRAAAPASNAGAPEKAAASFKYNDARAAPRAAAPASNAGMSERATASFKYNDARAAPRAAAPASKYNDIGISEEISASINVSLDNGQRHDNDGASTRTAPSGTSEGTSLANGRERRPRRSAFANTIAGMKRALIDPLAEHEAPEPSPAKKNKISSAADPSTDGFGGDIASTVAQAKEKANPVSNSQMTSGEADRGEPLASGKESIDSVAGRSQPQPVESSKKRALRSTKNIAASNEVPSKRAKSGKASARRPESTNKDADGDNVDGVIDPVVPLVSIGAEPVAPRRSSRSAAANATARIKDSSRDSISSAVEAEGLPPTPPSIPRPKAGSKAKGKAKAPAIDESTLVDDVCGVPHDDCSDDWVPQDEEDESVIPDQLILGKRSLIDELPFDSDEYLDDSDDTPEEFDEPLDEPDEHLGEVDKEDDPGFLDTNDDSFIPFEDVVDEADDIEIDDVIAVDTGAHVDAALWIEEYNESHPVDPNDVDLQRFDHSFTCMIEFLCQWAVDSTNNGWYKLPREQREMTAGFHSLFHRAALNPAQLIQICLDGMPRQTRKVLGRANLNAVDLFDLPIIPFECKHRLVYLDVATRLPMGDIHITHDLGDKCKPRKTAKSSADLSQALEVNLYVGSSANRKGGSYRIRQHLGIANGYLKREKSSHYDAICEPDVVPNFRLVGAWQNPYADSSYDGQDVSRWIVPLVEGLIMVYLGLYTKRHTVPHMPKLFPPSSYTLADILRDQTSCPDFESLSLNKAWPLMQGVAIGPTSVKVCANPECRRPRTGTDAVQLGILPTKYFVRIGSVDLLAALYCQNCSAYYRKHHENRSRQGLDTGRWWHESDFEEINKVWLANGHERKCHNIHCGVLIHPRANIYGVENGIRLTSAKTPTYRPNYVALATAAVAHSFKTVFQSTQMVK</sequence>
<feature type="compositionally biased region" description="Polar residues" evidence="1">
    <location>
        <begin position="19"/>
        <end position="28"/>
    </location>
</feature>
<comment type="caution">
    <text evidence="2">The sequence shown here is derived from an EMBL/GenBank/DDBJ whole genome shotgun (WGS) entry which is preliminary data.</text>
</comment>
<feature type="compositionally biased region" description="Polar residues" evidence="1">
    <location>
        <begin position="198"/>
        <end position="215"/>
    </location>
</feature>
<protein>
    <submittedName>
        <fullName evidence="2">Uncharacterized protein</fullName>
    </submittedName>
</protein>
<accession>A0A9W9BMX9</accession>
<name>A0A9W9BMX9_9HYPO</name>
<feature type="compositionally biased region" description="Low complexity" evidence="1">
    <location>
        <begin position="49"/>
        <end position="59"/>
    </location>
</feature>
<gene>
    <name evidence="2" type="ORF">T069G_03810</name>
</gene>
<evidence type="ECO:0000313" key="3">
    <source>
        <dbReference type="Proteomes" id="UP001140511"/>
    </source>
</evidence>
<feature type="compositionally biased region" description="Polar residues" evidence="1">
    <location>
        <begin position="332"/>
        <end position="342"/>
    </location>
</feature>
<dbReference type="AlphaFoldDB" id="A0A9W9BMX9"/>
<feature type="region of interest" description="Disordered" evidence="1">
    <location>
        <begin position="496"/>
        <end position="539"/>
    </location>
</feature>
<dbReference type="EMBL" id="JAOPEN010000002">
    <property type="protein sequence ID" value="KAJ4862856.1"/>
    <property type="molecule type" value="Genomic_DNA"/>
</dbReference>
<proteinExistence type="predicted"/>
<feature type="region of interest" description="Disordered" evidence="1">
    <location>
        <begin position="19"/>
        <end position="63"/>
    </location>
</feature>
<reference evidence="2" key="1">
    <citation type="submission" date="2022-09" db="EMBL/GenBank/DDBJ databases">
        <title>Chromosome-level assembly of Trichoderma breve T069, a fungus used in development of biopesticide product.</title>
        <authorList>
            <person name="Lin R."/>
            <person name="Liu T."/>
        </authorList>
    </citation>
    <scope>NUCLEOTIDE SEQUENCE</scope>
    <source>
        <strain evidence="2">T069</strain>
    </source>
</reference>
<feature type="region of interest" description="Disordered" evidence="1">
    <location>
        <begin position="244"/>
        <end position="446"/>
    </location>
</feature>
<evidence type="ECO:0000313" key="2">
    <source>
        <dbReference type="EMBL" id="KAJ4862856.1"/>
    </source>
</evidence>
<feature type="compositionally biased region" description="Acidic residues" evidence="1">
    <location>
        <begin position="496"/>
        <end position="519"/>
    </location>
</feature>
<feature type="compositionally biased region" description="Acidic residues" evidence="1">
    <location>
        <begin position="526"/>
        <end position="538"/>
    </location>
</feature>
<organism evidence="2 3">
    <name type="scientific">Trichoderma breve</name>
    <dbReference type="NCBI Taxonomy" id="2034170"/>
    <lineage>
        <taxon>Eukaryota</taxon>
        <taxon>Fungi</taxon>
        <taxon>Dikarya</taxon>
        <taxon>Ascomycota</taxon>
        <taxon>Pezizomycotina</taxon>
        <taxon>Sordariomycetes</taxon>
        <taxon>Hypocreomycetidae</taxon>
        <taxon>Hypocreales</taxon>
        <taxon>Hypocreaceae</taxon>
        <taxon>Trichoderma</taxon>
    </lineage>
</organism>